<evidence type="ECO:0000256" key="13">
    <source>
        <dbReference type="ARBA" id="ARBA00022960"/>
    </source>
</evidence>
<evidence type="ECO:0000256" key="19">
    <source>
        <dbReference type="ARBA" id="ARBA00048914"/>
    </source>
</evidence>
<evidence type="ECO:0000256" key="12">
    <source>
        <dbReference type="ARBA" id="ARBA00022857"/>
    </source>
</evidence>
<feature type="active site" description="Proton donor" evidence="20">
    <location>
        <position position="239"/>
    </location>
</feature>
<keyword evidence="11 20" id="KW-0274">FAD</keyword>
<evidence type="ECO:0000256" key="10">
    <source>
        <dbReference type="ARBA" id="ARBA00022630"/>
    </source>
</evidence>
<dbReference type="AlphaFoldDB" id="A0A432X042"/>
<dbReference type="Gene3D" id="3.30.43.10">
    <property type="entry name" value="Uridine Diphospho-n-acetylenolpyruvylglucosamine Reductase, domain 2"/>
    <property type="match status" value="1"/>
</dbReference>
<dbReference type="UniPathway" id="UPA00219"/>
<protein>
    <recommendedName>
        <fullName evidence="7 20">UDP-N-acetylenolpyruvoylglucosamine reductase</fullName>
        <ecNumber evidence="6 20">1.3.1.98</ecNumber>
    </recommendedName>
    <alternativeName>
        <fullName evidence="18 20">UDP-N-acetylmuramate dehydrogenase</fullName>
    </alternativeName>
</protein>
<evidence type="ECO:0000256" key="15">
    <source>
        <dbReference type="ARBA" id="ARBA00023002"/>
    </source>
</evidence>
<dbReference type="EC" id="1.3.1.98" evidence="6 20"/>
<dbReference type="Proteomes" id="UP000286976">
    <property type="component" value="Unassembled WGS sequence"/>
</dbReference>
<dbReference type="GO" id="GO:0071949">
    <property type="term" value="F:FAD binding"/>
    <property type="evidence" value="ECO:0007669"/>
    <property type="project" value="InterPro"/>
</dbReference>
<comment type="similarity">
    <text evidence="5 20">Belongs to the MurB family.</text>
</comment>
<dbReference type="NCBIfam" id="NF000755">
    <property type="entry name" value="PRK00046.1"/>
    <property type="match status" value="1"/>
</dbReference>
<evidence type="ECO:0000256" key="16">
    <source>
        <dbReference type="ARBA" id="ARBA00023306"/>
    </source>
</evidence>
<evidence type="ECO:0000256" key="18">
    <source>
        <dbReference type="ARBA" id="ARBA00031026"/>
    </source>
</evidence>
<dbReference type="EMBL" id="PIPQ01000006">
    <property type="protein sequence ID" value="RUO39383.1"/>
    <property type="molecule type" value="Genomic_DNA"/>
</dbReference>
<dbReference type="SUPFAM" id="SSF56194">
    <property type="entry name" value="Uridine diphospho-N-Acetylenolpyruvylglucosamine reductase, MurB, C-terminal domain"/>
    <property type="match status" value="1"/>
</dbReference>
<evidence type="ECO:0000313" key="23">
    <source>
        <dbReference type="Proteomes" id="UP000286976"/>
    </source>
</evidence>
<dbReference type="GO" id="GO:0051301">
    <property type="term" value="P:cell division"/>
    <property type="evidence" value="ECO:0007669"/>
    <property type="project" value="UniProtKB-KW"/>
</dbReference>
<dbReference type="PANTHER" id="PTHR21071:SF4">
    <property type="entry name" value="UDP-N-ACETYLENOLPYRUVOYLGLUCOSAMINE REDUCTASE"/>
    <property type="match status" value="1"/>
</dbReference>
<dbReference type="InterPro" id="IPR016166">
    <property type="entry name" value="FAD-bd_PCMH"/>
</dbReference>
<evidence type="ECO:0000256" key="17">
    <source>
        <dbReference type="ARBA" id="ARBA00023316"/>
    </source>
</evidence>
<dbReference type="RefSeq" id="WP_126757883.1">
    <property type="nucleotide sequence ID" value="NZ_PIPQ01000006.1"/>
</dbReference>
<evidence type="ECO:0000256" key="6">
    <source>
        <dbReference type="ARBA" id="ARBA00012518"/>
    </source>
</evidence>
<proteinExistence type="inferred from homology"/>
<keyword evidence="15 20" id="KW-0560">Oxidoreductase</keyword>
<evidence type="ECO:0000256" key="2">
    <source>
        <dbReference type="ARBA" id="ARBA00003921"/>
    </source>
</evidence>
<dbReference type="GO" id="GO:0005829">
    <property type="term" value="C:cytosol"/>
    <property type="evidence" value="ECO:0007669"/>
    <property type="project" value="TreeGrafter"/>
</dbReference>
<dbReference type="GO" id="GO:0071555">
    <property type="term" value="P:cell wall organization"/>
    <property type="evidence" value="ECO:0007669"/>
    <property type="project" value="UniProtKB-KW"/>
</dbReference>
<evidence type="ECO:0000256" key="11">
    <source>
        <dbReference type="ARBA" id="ARBA00022827"/>
    </source>
</evidence>
<keyword evidence="23" id="KW-1185">Reference proteome</keyword>
<dbReference type="InterPro" id="IPR036318">
    <property type="entry name" value="FAD-bd_PCMH-like_sf"/>
</dbReference>
<feature type="active site" evidence="20">
    <location>
        <position position="170"/>
    </location>
</feature>
<dbReference type="PROSITE" id="PS51387">
    <property type="entry name" value="FAD_PCMH"/>
    <property type="match status" value="1"/>
</dbReference>
<keyword evidence="14 20" id="KW-0573">Peptidoglycan synthesis</keyword>
<keyword evidence="17 20" id="KW-0961">Cell wall biogenesis/degradation</keyword>
<gene>
    <name evidence="20" type="primary">murB</name>
    <name evidence="22" type="ORF">CWE15_09680</name>
</gene>
<feature type="domain" description="FAD-binding PCMH-type" evidence="21">
    <location>
        <begin position="17"/>
        <end position="194"/>
    </location>
</feature>
<evidence type="ECO:0000256" key="4">
    <source>
        <dbReference type="ARBA" id="ARBA00004752"/>
    </source>
</evidence>
<reference evidence="22 23" key="1">
    <citation type="journal article" date="2011" name="Front. Microbiol.">
        <title>Genomic signatures of strain selection and enhancement in Bacillus atrophaeus var. globigii, a historical biowarfare simulant.</title>
        <authorList>
            <person name="Gibbons H.S."/>
            <person name="Broomall S.M."/>
            <person name="McNew L.A."/>
            <person name="Daligault H."/>
            <person name="Chapman C."/>
            <person name="Bruce D."/>
            <person name="Karavis M."/>
            <person name="Krepps M."/>
            <person name="McGregor P.A."/>
            <person name="Hong C."/>
            <person name="Park K.H."/>
            <person name="Akmal A."/>
            <person name="Feldman A."/>
            <person name="Lin J.S."/>
            <person name="Chang W.E."/>
            <person name="Higgs B.W."/>
            <person name="Demirev P."/>
            <person name="Lindquist J."/>
            <person name="Liem A."/>
            <person name="Fochler E."/>
            <person name="Read T.D."/>
            <person name="Tapia R."/>
            <person name="Johnson S."/>
            <person name="Bishop-Lilly K.A."/>
            <person name="Detter C."/>
            <person name="Han C."/>
            <person name="Sozhamannan S."/>
            <person name="Rosenzweig C.N."/>
            <person name="Skowronski E.W."/>
        </authorList>
    </citation>
    <scope>NUCLEOTIDE SEQUENCE [LARGE SCALE GENOMIC DNA]</scope>
    <source>
        <strain evidence="22 23">AIT1</strain>
    </source>
</reference>
<sequence>MLTKDNKWPMPAQQPQHFANITNLHSFALPATCRQLIELTCQSQLPEVPWNAQTLILGEGTNTIFLDNFNGCVLVNKLKGLHVKETATDFLVTAQAGENWHDFVVFLHDKGIHGLENLALIPGTVGAAPVQNIGAYGVEVGTFIEAVAGWDCKKSEATLWSHNECSFGYRSSRFKRPEWRHIIITAVHFRIPKNWQPVLSYKELMDLPENVSATQLMERIIAVRTEKLPDPSDIPNAGSFFKNPTVPEEFARTLKAKYPELPQYPQANGQVKLAAAWLIEQAGLKQVAYGDAAVHQRQALVLINLGSAKGEELKRLAQHIIRVVFETYGVQLEPEVRLISAEGLMAHI</sequence>
<comment type="function">
    <text evidence="2 20">Cell wall formation.</text>
</comment>
<comment type="caution">
    <text evidence="22">The sequence shown here is derived from an EMBL/GenBank/DDBJ whole genome shotgun (WGS) entry which is preliminary data.</text>
</comment>
<dbReference type="NCBIfam" id="TIGR00179">
    <property type="entry name" value="murB"/>
    <property type="match status" value="1"/>
</dbReference>
<dbReference type="GO" id="GO:0008360">
    <property type="term" value="P:regulation of cell shape"/>
    <property type="evidence" value="ECO:0007669"/>
    <property type="project" value="UniProtKB-KW"/>
</dbReference>
<dbReference type="OrthoDB" id="9804753at2"/>
<dbReference type="InterPro" id="IPR036635">
    <property type="entry name" value="MurB_C_sf"/>
</dbReference>
<keyword evidence="9 20" id="KW-0132">Cell division</keyword>
<evidence type="ECO:0000256" key="9">
    <source>
        <dbReference type="ARBA" id="ARBA00022618"/>
    </source>
</evidence>
<dbReference type="Pfam" id="PF02873">
    <property type="entry name" value="MurB_C"/>
    <property type="match status" value="1"/>
</dbReference>
<feature type="active site" evidence="20">
    <location>
        <position position="335"/>
    </location>
</feature>
<comment type="catalytic activity">
    <reaction evidence="19 20">
        <text>UDP-N-acetyl-alpha-D-muramate + NADP(+) = UDP-N-acetyl-3-O-(1-carboxyvinyl)-alpha-D-glucosamine + NADPH + H(+)</text>
        <dbReference type="Rhea" id="RHEA:12248"/>
        <dbReference type="ChEBI" id="CHEBI:15378"/>
        <dbReference type="ChEBI" id="CHEBI:57783"/>
        <dbReference type="ChEBI" id="CHEBI:58349"/>
        <dbReference type="ChEBI" id="CHEBI:68483"/>
        <dbReference type="ChEBI" id="CHEBI:70757"/>
        <dbReference type="EC" id="1.3.1.98"/>
    </reaction>
</comment>
<keyword evidence="13 20" id="KW-0133">Cell shape</keyword>
<dbReference type="HAMAP" id="MF_00037">
    <property type="entry name" value="MurB"/>
    <property type="match status" value="1"/>
</dbReference>
<evidence type="ECO:0000256" key="14">
    <source>
        <dbReference type="ARBA" id="ARBA00022984"/>
    </source>
</evidence>
<comment type="subcellular location">
    <subcellularLocation>
        <location evidence="3 20">Cytoplasm</location>
    </subcellularLocation>
</comment>
<dbReference type="SUPFAM" id="SSF56176">
    <property type="entry name" value="FAD-binding/transporter-associated domain-like"/>
    <property type="match status" value="1"/>
</dbReference>
<dbReference type="PANTHER" id="PTHR21071">
    <property type="entry name" value="UDP-N-ACETYLENOLPYRUVOYLGLUCOSAMINE REDUCTASE"/>
    <property type="match status" value="1"/>
</dbReference>
<dbReference type="InterPro" id="IPR011601">
    <property type="entry name" value="MurB_C"/>
</dbReference>
<dbReference type="InterPro" id="IPR006094">
    <property type="entry name" value="Oxid_FAD_bind_N"/>
</dbReference>
<comment type="cofactor">
    <cofactor evidence="1 20">
        <name>FAD</name>
        <dbReference type="ChEBI" id="CHEBI:57692"/>
    </cofactor>
</comment>
<name>A0A432X042_9GAMM</name>
<evidence type="ECO:0000256" key="3">
    <source>
        <dbReference type="ARBA" id="ARBA00004496"/>
    </source>
</evidence>
<organism evidence="22 23">
    <name type="scientific">Aliidiomarina taiwanensis</name>
    <dbReference type="NCBI Taxonomy" id="946228"/>
    <lineage>
        <taxon>Bacteria</taxon>
        <taxon>Pseudomonadati</taxon>
        <taxon>Pseudomonadota</taxon>
        <taxon>Gammaproteobacteria</taxon>
        <taxon>Alteromonadales</taxon>
        <taxon>Idiomarinaceae</taxon>
        <taxon>Aliidiomarina</taxon>
    </lineage>
</organism>
<comment type="pathway">
    <text evidence="4 20">Cell wall biogenesis; peptidoglycan biosynthesis.</text>
</comment>
<dbReference type="GO" id="GO:0008762">
    <property type="term" value="F:UDP-N-acetylmuramate dehydrogenase activity"/>
    <property type="evidence" value="ECO:0007669"/>
    <property type="project" value="UniProtKB-UniRule"/>
</dbReference>
<dbReference type="Gene3D" id="3.90.78.10">
    <property type="entry name" value="UDP-N-acetylenolpyruvoylglucosamine reductase, C-terminal domain"/>
    <property type="match status" value="1"/>
</dbReference>
<evidence type="ECO:0000256" key="5">
    <source>
        <dbReference type="ARBA" id="ARBA00010485"/>
    </source>
</evidence>
<keyword evidence="10 20" id="KW-0285">Flavoprotein</keyword>
<keyword evidence="12 20" id="KW-0521">NADP</keyword>
<accession>A0A432X042</accession>
<dbReference type="InterPro" id="IPR016169">
    <property type="entry name" value="FAD-bd_PCMH_sub2"/>
</dbReference>
<keyword evidence="8 20" id="KW-0963">Cytoplasm</keyword>
<dbReference type="Pfam" id="PF01565">
    <property type="entry name" value="FAD_binding_4"/>
    <property type="match status" value="1"/>
</dbReference>
<evidence type="ECO:0000259" key="21">
    <source>
        <dbReference type="PROSITE" id="PS51387"/>
    </source>
</evidence>
<evidence type="ECO:0000256" key="8">
    <source>
        <dbReference type="ARBA" id="ARBA00022490"/>
    </source>
</evidence>
<keyword evidence="16 20" id="KW-0131">Cell cycle</keyword>
<dbReference type="InterPro" id="IPR016167">
    <property type="entry name" value="FAD-bd_PCMH_sub1"/>
</dbReference>
<dbReference type="GO" id="GO:0009252">
    <property type="term" value="P:peptidoglycan biosynthetic process"/>
    <property type="evidence" value="ECO:0007669"/>
    <property type="project" value="UniProtKB-UniRule"/>
</dbReference>
<evidence type="ECO:0000256" key="1">
    <source>
        <dbReference type="ARBA" id="ARBA00001974"/>
    </source>
</evidence>
<evidence type="ECO:0000256" key="7">
    <source>
        <dbReference type="ARBA" id="ARBA00015188"/>
    </source>
</evidence>
<dbReference type="InterPro" id="IPR003170">
    <property type="entry name" value="MurB"/>
</dbReference>
<evidence type="ECO:0000313" key="22">
    <source>
        <dbReference type="EMBL" id="RUO39383.1"/>
    </source>
</evidence>
<dbReference type="Gene3D" id="3.30.465.10">
    <property type="match status" value="1"/>
</dbReference>
<evidence type="ECO:0000256" key="20">
    <source>
        <dbReference type="HAMAP-Rule" id="MF_00037"/>
    </source>
</evidence>